<dbReference type="FunFam" id="2.30.180.10:FF:000078">
    <property type="entry name" value="BIGH3, putative"/>
    <property type="match status" value="1"/>
</dbReference>
<evidence type="ECO:0000259" key="2">
    <source>
        <dbReference type="PROSITE" id="PS50213"/>
    </source>
</evidence>
<dbReference type="InterPro" id="IPR036378">
    <property type="entry name" value="FAS1_dom_sf"/>
</dbReference>
<keyword evidence="4" id="KW-1185">Reference proteome</keyword>
<protein>
    <recommendedName>
        <fullName evidence="2">FAS1 domain-containing protein</fullName>
    </recommendedName>
</protein>
<evidence type="ECO:0000256" key="1">
    <source>
        <dbReference type="SAM" id="SignalP"/>
    </source>
</evidence>
<comment type="caution">
    <text evidence="3">The sequence shown here is derived from an EMBL/GenBank/DDBJ whole genome shotgun (WGS) entry which is preliminary data.</text>
</comment>
<dbReference type="PROSITE" id="PS50213">
    <property type="entry name" value="FAS1"/>
    <property type="match status" value="2"/>
</dbReference>
<dbReference type="InterPro" id="IPR000782">
    <property type="entry name" value="FAS1_domain"/>
</dbReference>
<dbReference type="EMBL" id="WJBH02000007">
    <property type="protein sequence ID" value="KAI9556193.1"/>
    <property type="molecule type" value="Genomic_DNA"/>
</dbReference>
<proteinExistence type="predicted"/>
<dbReference type="Proteomes" id="UP000820818">
    <property type="component" value="Linkage Group LG7"/>
</dbReference>
<dbReference type="Pfam" id="PF02469">
    <property type="entry name" value="Fasciclin"/>
    <property type="match status" value="2"/>
</dbReference>
<dbReference type="FunFam" id="2.30.180.10:FF:000032">
    <property type="entry name" value="Fasciclin domain-containing protein, putative"/>
    <property type="match status" value="1"/>
</dbReference>
<dbReference type="GO" id="GO:0030198">
    <property type="term" value="P:extracellular matrix organization"/>
    <property type="evidence" value="ECO:0007669"/>
    <property type="project" value="TreeGrafter"/>
</dbReference>
<dbReference type="Gene3D" id="2.30.180.10">
    <property type="entry name" value="FAS1 domain"/>
    <property type="match status" value="2"/>
</dbReference>
<name>A0AAD5L5P5_9CRUS</name>
<feature type="signal peptide" evidence="1">
    <location>
        <begin position="1"/>
        <end position="16"/>
    </location>
</feature>
<keyword evidence="1" id="KW-0732">Signal</keyword>
<dbReference type="PANTHER" id="PTHR10900:SF120">
    <property type="entry name" value="MUCIN-5AC-RELATED"/>
    <property type="match status" value="1"/>
</dbReference>
<dbReference type="GO" id="GO:0005615">
    <property type="term" value="C:extracellular space"/>
    <property type="evidence" value="ECO:0007669"/>
    <property type="project" value="TreeGrafter"/>
</dbReference>
<feature type="chain" id="PRO_5042017088" description="FAS1 domain-containing protein" evidence="1">
    <location>
        <begin position="17"/>
        <end position="302"/>
    </location>
</feature>
<dbReference type="GO" id="GO:0050839">
    <property type="term" value="F:cell adhesion molecule binding"/>
    <property type="evidence" value="ECO:0007669"/>
    <property type="project" value="TreeGrafter"/>
</dbReference>
<gene>
    <name evidence="3" type="ORF">GHT06_018767</name>
</gene>
<evidence type="ECO:0000313" key="3">
    <source>
        <dbReference type="EMBL" id="KAI9556193.1"/>
    </source>
</evidence>
<dbReference type="InterPro" id="IPR050904">
    <property type="entry name" value="Adhesion/Biosynth-related"/>
</dbReference>
<dbReference type="GO" id="GO:0007155">
    <property type="term" value="P:cell adhesion"/>
    <property type="evidence" value="ECO:0007669"/>
    <property type="project" value="TreeGrafter"/>
</dbReference>
<dbReference type="SMART" id="SM00554">
    <property type="entry name" value="FAS1"/>
    <property type="match status" value="2"/>
</dbReference>
<sequence length="302" mass="33482">MKLLIISLALCTCNMAIPIEPSTTSLLELLNNSGFSELKEALVKHNMTNIINASEPMTIFAPSNEAFKNLKQNPWTKNMTHAMMEKLLGRLVVLRRKLLPADVRNEMIVDTVSNEKLRLNVYPKVRTVNGIMVVMEPNVQNQQVIIYRLNRFPMAPPPGRDIFEMLNRRKERFSTLVRAIEVANLKDTLKTGGPYTLFAPNNEAFKALPEARLAKLMESPAELKSILLGHVINGTYFLGALLESPELPALSSGLNKIAVNGMNVTVNGTKVFTREGMIAENGAIHVIDRVLLPSNTTAPPSV</sequence>
<feature type="domain" description="FAS1" evidence="2">
    <location>
        <begin position="22"/>
        <end position="153"/>
    </location>
</feature>
<feature type="domain" description="FAS1" evidence="2">
    <location>
        <begin position="160"/>
        <end position="291"/>
    </location>
</feature>
<evidence type="ECO:0000313" key="4">
    <source>
        <dbReference type="Proteomes" id="UP000820818"/>
    </source>
</evidence>
<dbReference type="PANTHER" id="PTHR10900">
    <property type="entry name" value="PERIOSTIN-RELATED"/>
    <property type="match status" value="1"/>
</dbReference>
<organism evidence="3 4">
    <name type="scientific">Daphnia sinensis</name>
    <dbReference type="NCBI Taxonomy" id="1820382"/>
    <lineage>
        <taxon>Eukaryota</taxon>
        <taxon>Metazoa</taxon>
        <taxon>Ecdysozoa</taxon>
        <taxon>Arthropoda</taxon>
        <taxon>Crustacea</taxon>
        <taxon>Branchiopoda</taxon>
        <taxon>Diplostraca</taxon>
        <taxon>Cladocera</taxon>
        <taxon>Anomopoda</taxon>
        <taxon>Daphniidae</taxon>
        <taxon>Daphnia</taxon>
        <taxon>Daphnia similis group</taxon>
    </lineage>
</organism>
<dbReference type="AlphaFoldDB" id="A0AAD5L5P5"/>
<accession>A0AAD5L5P5</accession>
<reference evidence="3 4" key="1">
    <citation type="submission" date="2022-05" db="EMBL/GenBank/DDBJ databases">
        <title>A multi-omics perspective on studying reproductive biology in Daphnia sinensis.</title>
        <authorList>
            <person name="Jia J."/>
        </authorList>
    </citation>
    <scope>NUCLEOTIDE SEQUENCE [LARGE SCALE GENOMIC DNA]</scope>
    <source>
        <strain evidence="3 4">WSL</strain>
    </source>
</reference>
<dbReference type="GO" id="GO:0031012">
    <property type="term" value="C:extracellular matrix"/>
    <property type="evidence" value="ECO:0007669"/>
    <property type="project" value="TreeGrafter"/>
</dbReference>
<dbReference type="SUPFAM" id="SSF82153">
    <property type="entry name" value="FAS1 domain"/>
    <property type="match status" value="2"/>
</dbReference>